<dbReference type="Gene3D" id="3.40.250.10">
    <property type="entry name" value="Rhodanese-like domain"/>
    <property type="match status" value="1"/>
</dbReference>
<organism evidence="4">
    <name type="scientific">marine sediment metagenome</name>
    <dbReference type="NCBI Taxonomy" id="412755"/>
    <lineage>
        <taxon>unclassified sequences</taxon>
        <taxon>metagenomes</taxon>
        <taxon>ecological metagenomes</taxon>
    </lineage>
</organism>
<sequence>MRSGHIPNSRSLPFMDLLSKGEAKALTEIKAIFSDVIGDAQQLQFSCGSGITACVLALFATECGYSNLSVYDGSWSEWGASDSLPIATGEK</sequence>
<dbReference type="EMBL" id="LAZR01000121">
    <property type="protein sequence ID" value="KKN89198.1"/>
    <property type="molecule type" value="Genomic_DNA"/>
</dbReference>
<keyword evidence="1" id="KW-0808">Transferase</keyword>
<evidence type="ECO:0000256" key="1">
    <source>
        <dbReference type="ARBA" id="ARBA00022679"/>
    </source>
</evidence>
<dbReference type="PANTHER" id="PTHR11364:SF27">
    <property type="entry name" value="SULFURTRANSFERASE"/>
    <property type="match status" value="1"/>
</dbReference>
<protein>
    <recommendedName>
        <fullName evidence="3">Rhodanese domain-containing protein</fullName>
    </recommendedName>
</protein>
<dbReference type="GO" id="GO:0004792">
    <property type="term" value="F:thiosulfate-cyanide sulfurtransferase activity"/>
    <property type="evidence" value="ECO:0007669"/>
    <property type="project" value="TreeGrafter"/>
</dbReference>
<evidence type="ECO:0000256" key="2">
    <source>
        <dbReference type="ARBA" id="ARBA00022737"/>
    </source>
</evidence>
<dbReference type="InterPro" id="IPR001763">
    <property type="entry name" value="Rhodanese-like_dom"/>
</dbReference>
<keyword evidence="2" id="KW-0677">Repeat</keyword>
<dbReference type="Pfam" id="PF00581">
    <property type="entry name" value="Rhodanese"/>
    <property type="match status" value="1"/>
</dbReference>
<dbReference type="PANTHER" id="PTHR11364">
    <property type="entry name" value="THIOSULFATE SULFERTANSFERASE"/>
    <property type="match status" value="1"/>
</dbReference>
<accession>A0A0F9XBU8</accession>
<dbReference type="InterPro" id="IPR036873">
    <property type="entry name" value="Rhodanese-like_dom_sf"/>
</dbReference>
<evidence type="ECO:0000313" key="4">
    <source>
        <dbReference type="EMBL" id="KKN89198.1"/>
    </source>
</evidence>
<reference evidence="4" key="1">
    <citation type="journal article" date="2015" name="Nature">
        <title>Complex archaea that bridge the gap between prokaryotes and eukaryotes.</title>
        <authorList>
            <person name="Spang A."/>
            <person name="Saw J.H."/>
            <person name="Jorgensen S.L."/>
            <person name="Zaremba-Niedzwiedzka K."/>
            <person name="Martijn J."/>
            <person name="Lind A.E."/>
            <person name="van Eijk R."/>
            <person name="Schleper C."/>
            <person name="Guy L."/>
            <person name="Ettema T.J."/>
        </authorList>
    </citation>
    <scope>NUCLEOTIDE SEQUENCE</scope>
</reference>
<dbReference type="CDD" id="cd01449">
    <property type="entry name" value="TST_Repeat_2"/>
    <property type="match status" value="1"/>
</dbReference>
<evidence type="ECO:0000259" key="3">
    <source>
        <dbReference type="PROSITE" id="PS50206"/>
    </source>
</evidence>
<dbReference type="InterPro" id="IPR045078">
    <property type="entry name" value="TST/MPST-like"/>
</dbReference>
<dbReference type="AlphaFoldDB" id="A0A0F9XBU8"/>
<comment type="caution">
    <text evidence="4">The sequence shown here is derived from an EMBL/GenBank/DDBJ whole genome shotgun (WGS) entry which is preliminary data.</text>
</comment>
<proteinExistence type="predicted"/>
<dbReference type="SUPFAM" id="SSF52821">
    <property type="entry name" value="Rhodanese/Cell cycle control phosphatase"/>
    <property type="match status" value="1"/>
</dbReference>
<feature type="domain" description="Rhodanese" evidence="3">
    <location>
        <begin position="2"/>
        <end position="87"/>
    </location>
</feature>
<name>A0A0F9XBU8_9ZZZZ</name>
<gene>
    <name evidence="4" type="ORF">LCGC14_0240140</name>
</gene>
<dbReference type="PROSITE" id="PS50206">
    <property type="entry name" value="RHODANESE_3"/>
    <property type="match status" value="1"/>
</dbReference>